<evidence type="ECO:0000313" key="1">
    <source>
        <dbReference type="EMBL" id="TWU00527.1"/>
    </source>
</evidence>
<dbReference type="EMBL" id="SJPR01000001">
    <property type="protein sequence ID" value="TWU00527.1"/>
    <property type="molecule type" value="Genomic_DNA"/>
</dbReference>
<dbReference type="NCBIfam" id="TIGR04137">
    <property type="entry name" value="Chlam_Ver_rRNA"/>
    <property type="match status" value="1"/>
</dbReference>
<dbReference type="OrthoDB" id="291303at2"/>
<name>A0A5C6AM30_9BACT</name>
<dbReference type="InterPro" id="IPR026405">
    <property type="entry name" value="Chlam/Ver/Plancto_rRNA"/>
</dbReference>
<sequence length="67" mass="7797">MAIDKSLKVKAGVTASRSVLTRVERITRLREMEKWGEESSPFGLPKVRVRKLQLKKKKKTKKEEDDK</sequence>
<reference evidence="1 2" key="1">
    <citation type="submission" date="2019-02" db="EMBL/GenBank/DDBJ databases">
        <title>Deep-cultivation of Planctomycetes and their phenomic and genomic characterization uncovers novel biology.</title>
        <authorList>
            <person name="Wiegand S."/>
            <person name="Jogler M."/>
            <person name="Boedeker C."/>
            <person name="Pinto D."/>
            <person name="Vollmers J."/>
            <person name="Rivas-Marin E."/>
            <person name="Kohn T."/>
            <person name="Peeters S.H."/>
            <person name="Heuer A."/>
            <person name="Rast P."/>
            <person name="Oberbeckmann S."/>
            <person name="Bunk B."/>
            <person name="Jeske O."/>
            <person name="Meyerdierks A."/>
            <person name="Storesund J.E."/>
            <person name="Kallscheuer N."/>
            <person name="Luecker S."/>
            <person name="Lage O.M."/>
            <person name="Pohl T."/>
            <person name="Merkel B.J."/>
            <person name="Hornburger P."/>
            <person name="Mueller R.-W."/>
            <person name="Bruemmer F."/>
            <person name="Labrenz M."/>
            <person name="Spormann A.M."/>
            <person name="Op Den Camp H."/>
            <person name="Overmann J."/>
            <person name="Amann R."/>
            <person name="Jetten M.S.M."/>
            <person name="Mascher T."/>
            <person name="Medema M.H."/>
            <person name="Devos D.P."/>
            <person name="Kaster A.-K."/>
            <person name="Ovreas L."/>
            <person name="Rohde M."/>
            <person name="Galperin M.Y."/>
            <person name="Jogler C."/>
        </authorList>
    </citation>
    <scope>NUCLEOTIDE SEQUENCE [LARGE SCALE GENOMIC DNA]</scope>
    <source>
        <strain evidence="1 2">Pla108</strain>
    </source>
</reference>
<gene>
    <name evidence="1" type="ORF">Pla108_14790</name>
</gene>
<protein>
    <recommendedName>
        <fullName evidence="3">Small basic protein</fullName>
    </recommendedName>
</protein>
<accession>A0A5C6AM30</accession>
<organism evidence="1 2">
    <name type="scientific">Botrimarina colliarenosi</name>
    <dbReference type="NCBI Taxonomy" id="2528001"/>
    <lineage>
        <taxon>Bacteria</taxon>
        <taxon>Pseudomonadati</taxon>
        <taxon>Planctomycetota</taxon>
        <taxon>Planctomycetia</taxon>
        <taxon>Pirellulales</taxon>
        <taxon>Lacipirellulaceae</taxon>
        <taxon>Botrimarina</taxon>
    </lineage>
</organism>
<evidence type="ECO:0000313" key="2">
    <source>
        <dbReference type="Proteomes" id="UP000317421"/>
    </source>
</evidence>
<dbReference type="AlphaFoldDB" id="A0A5C6AM30"/>
<proteinExistence type="predicted"/>
<dbReference type="RefSeq" id="WP_146444189.1">
    <property type="nucleotide sequence ID" value="NZ_SJPR01000001.1"/>
</dbReference>
<evidence type="ECO:0008006" key="3">
    <source>
        <dbReference type="Google" id="ProtNLM"/>
    </source>
</evidence>
<keyword evidence="2" id="KW-1185">Reference proteome</keyword>
<dbReference type="Proteomes" id="UP000317421">
    <property type="component" value="Unassembled WGS sequence"/>
</dbReference>
<comment type="caution">
    <text evidence="1">The sequence shown here is derived from an EMBL/GenBank/DDBJ whole genome shotgun (WGS) entry which is preliminary data.</text>
</comment>